<evidence type="ECO:0000313" key="1">
    <source>
        <dbReference type="EMBL" id="KAJ6438097.1"/>
    </source>
</evidence>
<dbReference type="Proteomes" id="UP001163105">
    <property type="component" value="Unassembled WGS sequence"/>
</dbReference>
<gene>
    <name evidence="1" type="ORF">O9K51_08686</name>
</gene>
<proteinExistence type="predicted"/>
<accession>A0AB34FGB6</accession>
<reference evidence="1" key="1">
    <citation type="submission" date="2023-01" db="EMBL/GenBank/DDBJ databases">
        <title>The growth and conidiation of Purpureocillium lavendulum are regulated by nitrogen source and histone H3K14 acetylation.</title>
        <authorList>
            <person name="Tang P."/>
            <person name="Han J."/>
            <person name="Zhang C."/>
            <person name="Tang P."/>
            <person name="Qi F."/>
            <person name="Zhang K."/>
            <person name="Liang L."/>
        </authorList>
    </citation>
    <scope>NUCLEOTIDE SEQUENCE</scope>
    <source>
        <strain evidence="1">YMF1.00683</strain>
    </source>
</reference>
<keyword evidence="2" id="KW-1185">Reference proteome</keyword>
<sequence>METTAAFPVRFSCPKVNETPSAQQFPWEHGVPVNTFWNDFEWTQAGGFLHHFSDEERAELPIDPNSTASLNDKLKLLLSLLDSKFAKEEAAVAPASLVQAKPDIWRSLTSSRIHMQMELGLVSDVDALQSVRKLDEFWAPGVNYQQFLAYLLIRGGDCVEAEGIIGPAIEELDTILTRASPQAIGYRRTKLEAIWKQGSSRRADAESMIVEIKSSIQAMVGTRFEVYFEEETETLDKLLAKLSEWTGESK</sequence>
<protein>
    <submittedName>
        <fullName evidence="1">Nuclease S1</fullName>
    </submittedName>
</protein>
<dbReference type="AlphaFoldDB" id="A0AB34FGB6"/>
<name>A0AB34FGB6_9HYPO</name>
<organism evidence="1 2">
    <name type="scientific">Purpureocillium lavendulum</name>
    <dbReference type="NCBI Taxonomy" id="1247861"/>
    <lineage>
        <taxon>Eukaryota</taxon>
        <taxon>Fungi</taxon>
        <taxon>Dikarya</taxon>
        <taxon>Ascomycota</taxon>
        <taxon>Pezizomycotina</taxon>
        <taxon>Sordariomycetes</taxon>
        <taxon>Hypocreomycetidae</taxon>
        <taxon>Hypocreales</taxon>
        <taxon>Ophiocordycipitaceae</taxon>
        <taxon>Purpureocillium</taxon>
    </lineage>
</organism>
<comment type="caution">
    <text evidence="1">The sequence shown here is derived from an EMBL/GenBank/DDBJ whole genome shotgun (WGS) entry which is preliminary data.</text>
</comment>
<dbReference type="EMBL" id="JAQHRD010000008">
    <property type="protein sequence ID" value="KAJ6438097.1"/>
    <property type="molecule type" value="Genomic_DNA"/>
</dbReference>
<evidence type="ECO:0000313" key="2">
    <source>
        <dbReference type="Proteomes" id="UP001163105"/>
    </source>
</evidence>